<comment type="function">
    <text evidence="4">This protein is involved in the repair of mismatches in DNA. It is required for dam-dependent methyl-directed DNA mismatch repair. May act as a 'molecular matchmaker', a protein that promotes the formation of a stable complex between two or more DNA-binding proteins in an ATP-dependent manner without itself being part of a final effector complex.</text>
</comment>
<dbReference type="EMBL" id="JAECZB010000003">
    <property type="protein sequence ID" value="MBH8551280.1"/>
    <property type="molecule type" value="Genomic_DNA"/>
</dbReference>
<feature type="domain" description="MutL C-terminal dimerisation" evidence="5">
    <location>
        <begin position="378"/>
        <end position="500"/>
    </location>
</feature>
<dbReference type="InterPro" id="IPR014721">
    <property type="entry name" value="Ribsml_uS5_D2-typ_fold_subgr"/>
</dbReference>
<dbReference type="Proteomes" id="UP000599391">
    <property type="component" value="Unassembled WGS sequence"/>
</dbReference>
<dbReference type="GO" id="GO:0140664">
    <property type="term" value="F:ATP-dependent DNA damage sensor activity"/>
    <property type="evidence" value="ECO:0007669"/>
    <property type="project" value="InterPro"/>
</dbReference>
<dbReference type="PANTHER" id="PTHR10073:SF12">
    <property type="entry name" value="DNA MISMATCH REPAIR PROTEIN MLH1"/>
    <property type="match status" value="1"/>
</dbReference>
<name>A0A8J7HDQ3_9CYAN</name>
<dbReference type="InterPro" id="IPR013507">
    <property type="entry name" value="DNA_mismatch_S5_2-like"/>
</dbReference>
<dbReference type="GO" id="GO:0004519">
    <property type="term" value="F:endonuclease activity"/>
    <property type="evidence" value="ECO:0007669"/>
    <property type="project" value="UniProtKB-KW"/>
</dbReference>
<evidence type="ECO:0000256" key="2">
    <source>
        <dbReference type="ARBA" id="ARBA00022763"/>
    </source>
</evidence>
<dbReference type="InterPro" id="IPR038973">
    <property type="entry name" value="MutL/Mlh/Pms-like"/>
</dbReference>
<evidence type="ECO:0000256" key="3">
    <source>
        <dbReference type="ARBA" id="ARBA00023204"/>
    </source>
</evidence>
<dbReference type="InterPro" id="IPR036890">
    <property type="entry name" value="HATPase_C_sf"/>
</dbReference>
<dbReference type="GO" id="GO:0005524">
    <property type="term" value="F:ATP binding"/>
    <property type="evidence" value="ECO:0007669"/>
    <property type="project" value="InterPro"/>
</dbReference>
<dbReference type="Gene3D" id="3.30.565.10">
    <property type="entry name" value="Histidine kinase-like ATPase, C-terminal domain"/>
    <property type="match status" value="1"/>
</dbReference>
<keyword evidence="3 4" id="KW-0234">DNA repair</keyword>
<dbReference type="FunFam" id="3.30.565.10:FF:000003">
    <property type="entry name" value="DNA mismatch repair endonuclease MutL"/>
    <property type="match status" value="1"/>
</dbReference>
<dbReference type="NCBIfam" id="NF000951">
    <property type="entry name" value="PRK00095.2-1"/>
    <property type="match status" value="1"/>
</dbReference>
<dbReference type="GO" id="GO:0030983">
    <property type="term" value="F:mismatched DNA binding"/>
    <property type="evidence" value="ECO:0007669"/>
    <property type="project" value="InterPro"/>
</dbReference>
<dbReference type="Gene3D" id="3.30.1370.100">
    <property type="entry name" value="MutL, C-terminal domain, regulatory subdomain"/>
    <property type="match status" value="1"/>
</dbReference>
<keyword evidence="7" id="KW-0255">Endonuclease</keyword>
<sequence length="552" mass="61862">MASIIQALPTEVVYLITAGEVIDSFASVVRELVENSLDAGATRIVVYLWPQQWRIRVADNGCGMNLEDLQQAATAHSTSKIRSSDDLWKINSLGFRGEALHSLTTLAEVEILSRPPGKSGWRVVYGNGGKAMQVEATAIAPGTVVAVSNLFGNCSSRRQGLPTTAQQMKAVQATIHQIALCHPQVTWQVWQNDRQWFTICPAGTTGQLLPQILNQVRQGDLEEVKLELPHPPNSVLNLVIGLPDRCHRHRPDWVRAAINGRMVNSPEIEQAILSAFHKTLPRDRYPICILHLAISPDQINWNRNPAKTEIYLNEICYWQEQITQAIDQALKISPTNIKESVHTTRVSKLLKAAESKGGYNFNPQTPNEDNQTLNSLKAVAQVSNTYIVVEHPGGMWLVEQHIAHERVLYEQLCDEWQLVPVEPPTILYQLSPAQVSQLQRIGLDIETFGEQLWAVRTLPAMLQQRDDCAEAILELSWGGDLQTAQVAVACRSAIRNGTPMNLQEMQTLLDNWQRTRNPRTCPHGRPIYLSLEESALARFFRRNWVIGKSHGI</sequence>
<dbReference type="InterPro" id="IPR042121">
    <property type="entry name" value="MutL_C_regsub"/>
</dbReference>
<evidence type="ECO:0000313" key="7">
    <source>
        <dbReference type="EMBL" id="MBH8551280.1"/>
    </source>
</evidence>
<reference evidence="7 8" key="1">
    <citation type="journal article" date="2021" name="Int. J. Syst. Evol. Microbiol.">
        <title>Amazonocrinis nigriterrae gen. nov., sp. nov., Atlanticothrix silvestris gen. nov., sp. nov. and Dendronalium phyllosphericum gen. nov., sp. nov., nostocacean cyanobacteria from Brazilian environments.</title>
        <authorList>
            <person name="Alvarenga D.O."/>
            <person name="Andreote A.P.D."/>
            <person name="Branco L.H.Z."/>
            <person name="Delbaje E."/>
            <person name="Cruz R.B."/>
            <person name="Varani A.M."/>
            <person name="Fiore M.F."/>
        </authorList>
    </citation>
    <scope>NUCLEOTIDE SEQUENCE [LARGE SCALE GENOMIC DNA]</scope>
    <source>
        <strain evidence="7 8">CENA357</strain>
    </source>
</reference>
<feature type="domain" description="DNA mismatch repair protein S5" evidence="6">
    <location>
        <begin position="213"/>
        <end position="331"/>
    </location>
</feature>
<proteinExistence type="inferred from homology"/>
<evidence type="ECO:0000259" key="5">
    <source>
        <dbReference type="SMART" id="SM00853"/>
    </source>
</evidence>
<dbReference type="AlphaFoldDB" id="A0A8J7HDQ3"/>
<evidence type="ECO:0000256" key="4">
    <source>
        <dbReference type="HAMAP-Rule" id="MF_00149"/>
    </source>
</evidence>
<dbReference type="GO" id="GO:0016887">
    <property type="term" value="F:ATP hydrolysis activity"/>
    <property type="evidence" value="ECO:0007669"/>
    <property type="project" value="InterPro"/>
</dbReference>
<dbReference type="CDD" id="cd00782">
    <property type="entry name" value="MutL_Trans"/>
    <property type="match status" value="1"/>
</dbReference>
<dbReference type="Pfam" id="PF01119">
    <property type="entry name" value="DNA_mis_repair"/>
    <property type="match status" value="1"/>
</dbReference>
<keyword evidence="8" id="KW-1185">Reference proteome</keyword>
<evidence type="ECO:0000256" key="1">
    <source>
        <dbReference type="ARBA" id="ARBA00006082"/>
    </source>
</evidence>
<keyword evidence="7" id="KW-0378">Hydrolase</keyword>
<dbReference type="PANTHER" id="PTHR10073">
    <property type="entry name" value="DNA MISMATCH REPAIR PROTEIN MLH, PMS, MUTL"/>
    <property type="match status" value="1"/>
</dbReference>
<organism evidence="7 8">
    <name type="scientific">Atlanticothrix silvestris CENA357</name>
    <dbReference type="NCBI Taxonomy" id="1725252"/>
    <lineage>
        <taxon>Bacteria</taxon>
        <taxon>Bacillati</taxon>
        <taxon>Cyanobacteriota</taxon>
        <taxon>Cyanophyceae</taxon>
        <taxon>Nostocales</taxon>
        <taxon>Nodulariaceae</taxon>
        <taxon>Atlanticothrix</taxon>
        <taxon>Atlanticothrix silvestris</taxon>
    </lineage>
</organism>
<comment type="caution">
    <text evidence="7">The sequence shown here is derived from an EMBL/GenBank/DDBJ whole genome shotgun (WGS) entry which is preliminary data.</text>
</comment>
<dbReference type="Pfam" id="PF08676">
    <property type="entry name" value="MutL_C"/>
    <property type="match status" value="1"/>
</dbReference>
<dbReference type="RefSeq" id="WP_214437590.1">
    <property type="nucleotide sequence ID" value="NZ_JAECZB010000003.1"/>
</dbReference>
<dbReference type="InterPro" id="IPR042120">
    <property type="entry name" value="MutL_C_dimsub"/>
</dbReference>
<dbReference type="SMART" id="SM00853">
    <property type="entry name" value="MutL_C"/>
    <property type="match status" value="1"/>
</dbReference>
<accession>A0A8J7HDQ3</accession>
<dbReference type="Gene3D" id="3.30.230.10">
    <property type="match status" value="1"/>
</dbReference>
<dbReference type="PROSITE" id="PS00058">
    <property type="entry name" value="DNA_MISMATCH_REPAIR_1"/>
    <property type="match status" value="1"/>
</dbReference>
<dbReference type="SUPFAM" id="SSF55874">
    <property type="entry name" value="ATPase domain of HSP90 chaperone/DNA topoisomerase II/histidine kinase"/>
    <property type="match status" value="1"/>
</dbReference>
<protein>
    <recommendedName>
        <fullName evidence="4">DNA mismatch repair protein MutL</fullName>
    </recommendedName>
</protein>
<comment type="similarity">
    <text evidence="1 4">Belongs to the DNA mismatch repair MutL/HexB family.</text>
</comment>
<dbReference type="SMART" id="SM01340">
    <property type="entry name" value="DNA_mis_repair"/>
    <property type="match status" value="1"/>
</dbReference>
<keyword evidence="7" id="KW-0540">Nuclease</keyword>
<dbReference type="InterPro" id="IPR020667">
    <property type="entry name" value="DNA_mismatch_repair_MutL"/>
</dbReference>
<dbReference type="HAMAP" id="MF_00149">
    <property type="entry name" value="DNA_mis_repair"/>
    <property type="match status" value="1"/>
</dbReference>
<dbReference type="SUPFAM" id="SSF54211">
    <property type="entry name" value="Ribosomal protein S5 domain 2-like"/>
    <property type="match status" value="1"/>
</dbReference>
<dbReference type="GO" id="GO:0006298">
    <property type="term" value="P:mismatch repair"/>
    <property type="evidence" value="ECO:0007669"/>
    <property type="project" value="UniProtKB-UniRule"/>
</dbReference>
<dbReference type="InterPro" id="IPR002099">
    <property type="entry name" value="MutL/Mlh/PMS"/>
</dbReference>
<dbReference type="InterPro" id="IPR014762">
    <property type="entry name" value="DNA_mismatch_repair_CS"/>
</dbReference>
<dbReference type="SUPFAM" id="SSF118116">
    <property type="entry name" value="DNA mismatch repair protein MutL"/>
    <property type="match status" value="1"/>
</dbReference>
<evidence type="ECO:0000313" key="8">
    <source>
        <dbReference type="Proteomes" id="UP000599391"/>
    </source>
</evidence>
<dbReference type="CDD" id="cd16926">
    <property type="entry name" value="HATPase_MutL-MLH-PMS-like"/>
    <property type="match status" value="1"/>
</dbReference>
<dbReference type="InterPro" id="IPR014790">
    <property type="entry name" value="MutL_C"/>
</dbReference>
<evidence type="ECO:0000259" key="6">
    <source>
        <dbReference type="SMART" id="SM01340"/>
    </source>
</evidence>
<dbReference type="Gene3D" id="3.30.1540.20">
    <property type="entry name" value="MutL, C-terminal domain, dimerisation subdomain"/>
    <property type="match status" value="1"/>
</dbReference>
<gene>
    <name evidence="4 7" type="primary">mutL</name>
    <name evidence="7" type="ORF">I8751_02550</name>
</gene>
<dbReference type="GO" id="GO:0032300">
    <property type="term" value="C:mismatch repair complex"/>
    <property type="evidence" value="ECO:0007669"/>
    <property type="project" value="InterPro"/>
</dbReference>
<dbReference type="InterPro" id="IPR037198">
    <property type="entry name" value="MutL_C_sf"/>
</dbReference>
<dbReference type="InterPro" id="IPR020568">
    <property type="entry name" value="Ribosomal_Su5_D2-typ_SF"/>
</dbReference>
<dbReference type="NCBIfam" id="TIGR00585">
    <property type="entry name" value="mutl"/>
    <property type="match status" value="1"/>
</dbReference>
<keyword evidence="2 4" id="KW-0227">DNA damage</keyword>
<dbReference type="Pfam" id="PF13589">
    <property type="entry name" value="HATPase_c_3"/>
    <property type="match status" value="1"/>
</dbReference>